<organism evidence="3">
    <name type="scientific">Laccaria bicolor (strain S238N-H82 / ATCC MYA-4686)</name>
    <name type="common">Bicoloured deceiver</name>
    <name type="synonym">Laccaria laccata var. bicolor</name>
    <dbReference type="NCBI Taxonomy" id="486041"/>
    <lineage>
        <taxon>Eukaryota</taxon>
        <taxon>Fungi</taxon>
        <taxon>Dikarya</taxon>
        <taxon>Basidiomycota</taxon>
        <taxon>Agaricomycotina</taxon>
        <taxon>Agaricomycetes</taxon>
        <taxon>Agaricomycetidae</taxon>
        <taxon>Agaricales</taxon>
        <taxon>Agaricineae</taxon>
        <taxon>Hydnangiaceae</taxon>
        <taxon>Laccaria</taxon>
    </lineage>
</organism>
<sequence length="114" mass="13140">MKAIVINAIRNRRERIAQKKWLLPASHSPAPNRAPRPSMNRSAQIVCRSSSVRHIKWALAERSQRSLKSCTDSALFKPRELARRSRGIRVGLVGQPLYSFPSFDEHNNSHKWRD</sequence>
<dbReference type="KEGG" id="lbc:LACBIDRAFT_310683"/>
<keyword evidence="3" id="KW-1185">Reference proteome</keyword>
<dbReference type="AlphaFoldDB" id="B0DUW5"/>
<feature type="region of interest" description="Disordered" evidence="1">
    <location>
        <begin position="23"/>
        <end position="42"/>
    </location>
</feature>
<dbReference type="RefSeq" id="XP_001887692.1">
    <property type="nucleotide sequence ID" value="XM_001887657.1"/>
</dbReference>
<accession>B0DUW5</accession>
<protein>
    <submittedName>
        <fullName evidence="2">Predicted protein</fullName>
    </submittedName>
</protein>
<evidence type="ECO:0000256" key="1">
    <source>
        <dbReference type="SAM" id="MobiDB-lite"/>
    </source>
</evidence>
<name>B0DUW5_LACBS</name>
<reference evidence="2 3" key="1">
    <citation type="journal article" date="2008" name="Nature">
        <title>The genome of Laccaria bicolor provides insights into mycorrhizal symbiosis.</title>
        <authorList>
            <person name="Martin F."/>
            <person name="Aerts A."/>
            <person name="Ahren D."/>
            <person name="Brun A."/>
            <person name="Danchin E.G.J."/>
            <person name="Duchaussoy F."/>
            <person name="Gibon J."/>
            <person name="Kohler A."/>
            <person name="Lindquist E."/>
            <person name="Pereda V."/>
            <person name="Salamov A."/>
            <person name="Shapiro H.J."/>
            <person name="Wuyts J."/>
            <person name="Blaudez D."/>
            <person name="Buee M."/>
            <person name="Brokstein P."/>
            <person name="Canbaeck B."/>
            <person name="Cohen D."/>
            <person name="Courty P.E."/>
            <person name="Coutinho P.M."/>
            <person name="Delaruelle C."/>
            <person name="Detter J.C."/>
            <person name="Deveau A."/>
            <person name="DiFazio S."/>
            <person name="Duplessis S."/>
            <person name="Fraissinet-Tachet L."/>
            <person name="Lucic E."/>
            <person name="Frey-Klett P."/>
            <person name="Fourrey C."/>
            <person name="Feussner I."/>
            <person name="Gay G."/>
            <person name="Grimwood J."/>
            <person name="Hoegger P.J."/>
            <person name="Jain P."/>
            <person name="Kilaru S."/>
            <person name="Labbe J."/>
            <person name="Lin Y.C."/>
            <person name="Legue V."/>
            <person name="Le Tacon F."/>
            <person name="Marmeisse R."/>
            <person name="Melayah D."/>
            <person name="Montanini B."/>
            <person name="Muratet M."/>
            <person name="Nehls U."/>
            <person name="Niculita-Hirzel H."/>
            <person name="Oudot-Le Secq M.P."/>
            <person name="Peter M."/>
            <person name="Quesneville H."/>
            <person name="Rajashekar B."/>
            <person name="Reich M."/>
            <person name="Rouhier N."/>
            <person name="Schmutz J."/>
            <person name="Yin T."/>
            <person name="Chalot M."/>
            <person name="Henrissat B."/>
            <person name="Kuees U."/>
            <person name="Lucas S."/>
            <person name="Van de Peer Y."/>
            <person name="Podila G.K."/>
            <person name="Polle A."/>
            <person name="Pukkila P.J."/>
            <person name="Richardson P.M."/>
            <person name="Rouze P."/>
            <person name="Sanders I.R."/>
            <person name="Stajich J.E."/>
            <person name="Tunlid A."/>
            <person name="Tuskan G."/>
            <person name="Grigoriev I.V."/>
        </authorList>
    </citation>
    <scope>NUCLEOTIDE SEQUENCE [LARGE SCALE GENOMIC DNA]</scope>
    <source>
        <strain evidence="3">S238N-H82 / ATCC MYA-4686</strain>
    </source>
</reference>
<dbReference type="InParanoid" id="B0DUW5"/>
<dbReference type="EMBL" id="DS547137">
    <property type="protein sequence ID" value="EDR01616.1"/>
    <property type="molecule type" value="Genomic_DNA"/>
</dbReference>
<dbReference type="GeneID" id="6083327"/>
<evidence type="ECO:0000313" key="3">
    <source>
        <dbReference type="Proteomes" id="UP000001194"/>
    </source>
</evidence>
<gene>
    <name evidence="2" type="ORF">LACBIDRAFT_310683</name>
</gene>
<dbReference type="Proteomes" id="UP000001194">
    <property type="component" value="Unassembled WGS sequence"/>
</dbReference>
<dbReference type="HOGENOM" id="CLU_2121514_0_0_1"/>
<proteinExistence type="predicted"/>
<evidence type="ECO:0000313" key="2">
    <source>
        <dbReference type="EMBL" id="EDR01616.1"/>
    </source>
</evidence>